<dbReference type="AlphaFoldDB" id="A0A1Y2GZL9"/>
<dbReference type="InParanoid" id="A0A1Y2GZL9"/>
<evidence type="ECO:0000313" key="2">
    <source>
        <dbReference type="EMBL" id="ORZ27201.1"/>
    </source>
</evidence>
<proteinExistence type="predicted"/>
<evidence type="ECO:0000256" key="1">
    <source>
        <dbReference type="SAM" id="MobiDB-lite"/>
    </source>
</evidence>
<dbReference type="EMBL" id="MCFF01000004">
    <property type="protein sequence ID" value="ORZ27201.1"/>
    <property type="molecule type" value="Genomic_DNA"/>
</dbReference>
<keyword evidence="3" id="KW-1185">Reference proteome</keyword>
<comment type="caution">
    <text evidence="2">The sequence shown here is derived from an EMBL/GenBank/DDBJ whole genome shotgun (WGS) entry which is preliminary data.</text>
</comment>
<dbReference type="Proteomes" id="UP000193648">
    <property type="component" value="Unassembled WGS sequence"/>
</dbReference>
<accession>A0A1Y2GZL9</accession>
<organism evidence="2 3">
    <name type="scientific">Lobosporangium transversale</name>
    <dbReference type="NCBI Taxonomy" id="64571"/>
    <lineage>
        <taxon>Eukaryota</taxon>
        <taxon>Fungi</taxon>
        <taxon>Fungi incertae sedis</taxon>
        <taxon>Mucoromycota</taxon>
        <taxon>Mortierellomycotina</taxon>
        <taxon>Mortierellomycetes</taxon>
        <taxon>Mortierellales</taxon>
        <taxon>Mortierellaceae</taxon>
        <taxon>Lobosporangium</taxon>
    </lineage>
</organism>
<gene>
    <name evidence="2" type="ORF">BCR41DRAFT_346489</name>
</gene>
<feature type="region of interest" description="Disordered" evidence="1">
    <location>
        <begin position="54"/>
        <end position="74"/>
    </location>
</feature>
<dbReference type="GeneID" id="33564746"/>
<protein>
    <submittedName>
        <fullName evidence="2">Uncharacterized protein</fullName>
    </submittedName>
</protein>
<name>A0A1Y2GZL9_9FUNG</name>
<evidence type="ECO:0000313" key="3">
    <source>
        <dbReference type="Proteomes" id="UP000193648"/>
    </source>
</evidence>
<dbReference type="RefSeq" id="XP_021884928.1">
    <property type="nucleotide sequence ID" value="XM_022022902.1"/>
</dbReference>
<dbReference type="OrthoDB" id="5571888at2759"/>
<sequence>MSKEHANLLASLLNPNTESFPTTSPSASHLLTAQQQQKELMDCINHNNMTILNNSLTNPHSQAAPSPSSNLSVSHGSLQPYVPFDDNWDLLVNRVEMEIDPVLDPKDIQPKEAEYHGLLVRYEAAKYEAKVDEQMRTELQAYQEQRLAQTYIVMPKDESMLSVSNKANQDTLLLQTMVYMMMIHLTQSMFQAATLSNTQLVDVYQTMDEPLRSKMGQEQQERPPCKFAEWREAWIRKCWPSFYNNRRRVCELLKNGLCPSAASATEVDVDETVRKMEEGVKDKTVEPQAGPFCLWLRNCIASWLRCPEHLARQEQECQRLLQNSEKPAELIA</sequence>
<reference evidence="2 3" key="1">
    <citation type="submission" date="2016-07" db="EMBL/GenBank/DDBJ databases">
        <title>Pervasive Adenine N6-methylation of Active Genes in Fungi.</title>
        <authorList>
            <consortium name="DOE Joint Genome Institute"/>
            <person name="Mondo S.J."/>
            <person name="Dannebaum R.O."/>
            <person name="Kuo R.C."/>
            <person name="Labutti K."/>
            <person name="Haridas S."/>
            <person name="Kuo A."/>
            <person name="Salamov A."/>
            <person name="Ahrendt S.R."/>
            <person name="Lipzen A."/>
            <person name="Sullivan W."/>
            <person name="Andreopoulos W.B."/>
            <person name="Clum A."/>
            <person name="Lindquist E."/>
            <person name="Daum C."/>
            <person name="Ramamoorthy G.K."/>
            <person name="Gryganskyi A."/>
            <person name="Culley D."/>
            <person name="Magnuson J.K."/>
            <person name="James T.Y."/>
            <person name="O'Malley M.A."/>
            <person name="Stajich J.E."/>
            <person name="Spatafora J.W."/>
            <person name="Visel A."/>
            <person name="Grigoriev I.V."/>
        </authorList>
    </citation>
    <scope>NUCLEOTIDE SEQUENCE [LARGE SCALE GENOMIC DNA]</scope>
    <source>
        <strain evidence="2 3">NRRL 3116</strain>
    </source>
</reference>